<dbReference type="GO" id="GO:0039694">
    <property type="term" value="P:viral RNA genome replication"/>
    <property type="evidence" value="ECO:0007669"/>
    <property type="project" value="InterPro"/>
</dbReference>
<evidence type="ECO:0000313" key="3">
    <source>
        <dbReference type="EMBL" id="APG77888.1"/>
    </source>
</evidence>
<organism evidence="3">
    <name type="scientific">Wuhan Mosquito Virus 4</name>
    <dbReference type="NCBI Taxonomy" id="1608129"/>
    <lineage>
        <taxon>Viruses</taxon>
        <taxon>Riboviria</taxon>
        <taxon>Orthornavirae</taxon>
        <taxon>Negarnaviricota</taxon>
        <taxon>Polyploviricotina</taxon>
        <taxon>Insthoviricetes</taxon>
        <taxon>Articulavirales</taxon>
        <taxon>Orthomyxoviridae</taxon>
        <taxon>Quaranjavirus</taxon>
    </lineage>
</organism>
<dbReference type="InterPro" id="IPR038372">
    <property type="entry name" value="PA/PA-X_sf"/>
</dbReference>
<protein>
    <submittedName>
        <fullName evidence="3">Polymerase PA</fullName>
    </submittedName>
</protein>
<evidence type="ECO:0000313" key="2">
    <source>
        <dbReference type="EMBL" id="APG77862.1"/>
    </source>
</evidence>
<dbReference type="EMBL" id="KX883841">
    <property type="protein sequence ID" value="APG77862.1"/>
    <property type="molecule type" value="Viral_cRNA"/>
</dbReference>
<proteinExistence type="predicted"/>
<dbReference type="Gene3D" id="3.40.91.90">
    <property type="entry name" value="Influenza RNA-dependent RNA polymerase subunit PA, endonuclease domain"/>
    <property type="match status" value="1"/>
</dbReference>
<sequence length="717" mass="81905">MDLAERRNPFDKLINESGIYPREVVLKWGIESEYWPNETWQQREHSLRHDFVCILLCNLEQLDMTDHVDRATGQNKRMRAAREEEATSSSSDRVPSGGAESVIEAGFDAASGCQPSEDKFRYVLLEGMPRVNSIITALCKLHDIPVPSHVFDIFDRALRQWIEVKVTLDVDQAFETYRATTEHGVTSCFIHFNPTDARVEMRGRVERMPGEAKAMEFLLLRKQELAVLTDNAEPDSYIEDGILESTLRCVRFNADCDKWVDSWWKERLRPELKIPSEFPQQMVHKSFSYLEFASYIEDTTKRTGETMKFSAKVLPSMMVHMEETLCDGDEGMVEEFLNEVEVEAQGIWGSLLREVKEAWVAKGERSHFNVLGKKECMNNWPALAESLGIGRKSTVRNDHSADLLQEDFTGAPRAQYSPWMSQLLHELSKQHSNGIKYFRDLALIEQHSINPMGAQAQQIRSFYFKVFGLTRAAEYCSQLRNFYSRLGGAYFERCEKGNHGKVMYFPLYSVGSDPNDDSMKRRFVSGICVRGPHHAKDATDRISFITVERASIGDMGEEWAGIVKNARLIRGKNGRLYILRQNSICKQDPSFLSFVHNSTYLTANFVGEIVMNSIDVQTSRSSWETAQELLLSKGPWLMERVAESIMMAVLGRSQEEGAMAAVRKIYMTALAKWRGDDPWCRDWEGLAESLNECLLDSPLALYWAKQTRDLLLALGSN</sequence>
<reference evidence="3" key="1">
    <citation type="journal article" date="2016" name="Nature">
        <title>Redefining the invertebrate RNA virosphere.</title>
        <authorList>
            <person name="Shi M."/>
            <person name="Lin X.D."/>
            <person name="Tian J.H."/>
            <person name="Chen L.J."/>
            <person name="Chen X."/>
            <person name="Li C.X."/>
            <person name="Qin X.C."/>
            <person name="Li J."/>
            <person name="Cao J.P."/>
            <person name="Eden J.S."/>
            <person name="Buchmann J."/>
            <person name="Wang W."/>
            <person name="Xu J."/>
            <person name="Holmes E.C."/>
            <person name="Zhang Y.Z."/>
        </authorList>
    </citation>
    <scope>NUCLEOTIDE SEQUENCE</scope>
    <source>
        <strain evidence="2">3mos5038</strain>
        <strain evidence="3">XC3-4</strain>
    </source>
</reference>
<accession>A0A1L3KKE2</accession>
<dbReference type="EMBL" id="KX883866">
    <property type="protein sequence ID" value="APG77888.1"/>
    <property type="molecule type" value="Viral_cRNA"/>
</dbReference>
<dbReference type="InterPro" id="IPR001009">
    <property type="entry name" value="PA/PA-X"/>
</dbReference>
<name>A0A1L3KKE2_9ORTO</name>
<dbReference type="GO" id="GO:0003723">
    <property type="term" value="F:RNA binding"/>
    <property type="evidence" value="ECO:0007669"/>
    <property type="project" value="InterPro"/>
</dbReference>
<feature type="region of interest" description="Disordered" evidence="1">
    <location>
        <begin position="73"/>
        <end position="98"/>
    </location>
</feature>
<dbReference type="Pfam" id="PF00603">
    <property type="entry name" value="Flu_PA"/>
    <property type="match status" value="2"/>
</dbReference>
<evidence type="ECO:0000256" key="1">
    <source>
        <dbReference type="SAM" id="MobiDB-lite"/>
    </source>
</evidence>